<name>L0RDR8_9BACT</name>
<dbReference type="AlphaFoldDB" id="L0RDR8"/>
<accession>L0RDR8</accession>
<dbReference type="InterPro" id="IPR036866">
    <property type="entry name" value="RibonucZ/Hydroxyglut_hydro"/>
</dbReference>
<dbReference type="Proteomes" id="UP000010808">
    <property type="component" value="Chromosome"/>
</dbReference>
<evidence type="ECO:0008006" key="3">
    <source>
        <dbReference type="Google" id="ProtNLM"/>
    </source>
</evidence>
<gene>
    <name evidence="1" type="ORF">DESAM_22078</name>
</gene>
<dbReference type="RefSeq" id="WP_015336945.1">
    <property type="nucleotide sequence ID" value="NC_020055.1"/>
</dbReference>
<dbReference type="EMBL" id="FO203522">
    <property type="protein sequence ID" value="CCO24345.1"/>
    <property type="molecule type" value="Genomic_DNA"/>
</dbReference>
<dbReference type="PATRIC" id="fig|1121451.3.peg.2301"/>
<dbReference type="eggNOG" id="COG2220">
    <property type="taxonomic scope" value="Bacteria"/>
</dbReference>
<dbReference type="HOGENOM" id="CLU_061731_0_0_7"/>
<sequence>MKVCITHIFHNCFVLDAGTSSYVFDIPAKRFRTGRAFEALQKTIADQDVTVFFTHSHLDHFAPDYVEVCSTAKSLKAVISDDIEEMYPELSFRNALIVEPDEKYSYGDVEIETLMSNDLGVAFIFKTREGLKVYNGGDLACWDWETASPAERNFTRIFFEEAVNRIADRQVQIAFSNVDRRLQNLAGGPQFIDKVQPQVFVPTHAFGRTQWLEGIHEKLGLDKERCFIYRRPGDSMCFEVDISRKGQ</sequence>
<evidence type="ECO:0000313" key="2">
    <source>
        <dbReference type="Proteomes" id="UP000010808"/>
    </source>
</evidence>
<protein>
    <recommendedName>
        <fullName evidence="3">MBL fold metallo-hydrolase</fullName>
    </recommendedName>
</protein>
<dbReference type="Gene3D" id="3.60.15.10">
    <property type="entry name" value="Ribonuclease Z/Hydroxyacylglutathione hydrolase-like"/>
    <property type="match status" value="1"/>
</dbReference>
<dbReference type="STRING" id="1121451.DESAM_22078"/>
<keyword evidence="2" id="KW-1185">Reference proteome</keyword>
<dbReference type="OrthoDB" id="36975at2"/>
<reference evidence="1 2" key="1">
    <citation type="submission" date="2012-10" db="EMBL/GenBank/DDBJ databases">
        <authorList>
            <person name="Genoscope - CEA"/>
        </authorList>
    </citation>
    <scope>NUCLEOTIDE SEQUENCE [LARGE SCALE GENOMIC DNA]</scope>
    <source>
        <strain evidence="2">AM13 / DSM 14728</strain>
    </source>
</reference>
<organism evidence="1 2">
    <name type="scientific">Maridesulfovibrio hydrothermalis AM13 = DSM 14728</name>
    <dbReference type="NCBI Taxonomy" id="1121451"/>
    <lineage>
        <taxon>Bacteria</taxon>
        <taxon>Pseudomonadati</taxon>
        <taxon>Thermodesulfobacteriota</taxon>
        <taxon>Desulfovibrionia</taxon>
        <taxon>Desulfovibrionales</taxon>
        <taxon>Desulfovibrionaceae</taxon>
        <taxon>Maridesulfovibrio</taxon>
    </lineage>
</organism>
<dbReference type="KEGG" id="dhy:DESAM_22078"/>
<evidence type="ECO:0000313" key="1">
    <source>
        <dbReference type="EMBL" id="CCO24345.1"/>
    </source>
</evidence>
<dbReference type="SUPFAM" id="SSF56281">
    <property type="entry name" value="Metallo-hydrolase/oxidoreductase"/>
    <property type="match status" value="1"/>
</dbReference>
<proteinExistence type="predicted"/>